<dbReference type="AlphaFoldDB" id="A0A3E0HBW6"/>
<evidence type="ECO:0000313" key="2">
    <source>
        <dbReference type="Proteomes" id="UP000256269"/>
    </source>
</evidence>
<dbReference type="EMBL" id="QUNO01000011">
    <property type="protein sequence ID" value="REH41928.1"/>
    <property type="molecule type" value="Genomic_DNA"/>
</dbReference>
<protein>
    <submittedName>
        <fullName evidence="1">Ser/Thr protein kinase RdoA (MazF antagonist)</fullName>
    </submittedName>
</protein>
<keyword evidence="1" id="KW-0808">Transferase</keyword>
<accession>A0A3E0HBW6</accession>
<proteinExistence type="predicted"/>
<evidence type="ECO:0000313" key="1">
    <source>
        <dbReference type="EMBL" id="REH41928.1"/>
    </source>
</evidence>
<sequence>MIPDWLPAWCLEQLSSEPGKVLFELHQMSTVIGLRLADGREVVVKARADDGRATSCVAAQHRLAESGFPCARPLTPAVRAGSLAVHAEEFRPGGEVLRGDSPYVAVRYAEVFARSMALLADFVVAPPRPSPRWSRWDHTDSGLWPAIDFLDERDQGAVPAHVIDTAERVRRRLLAAGMPCVLGHADYEAQNLRWHGDEVWAVHDWDSLAWQPEAALVGAASAAFANVGQPTLAPIESSEAFMATYQDVRERVFTAPELEVAWAASLWTAAYNARWEALHGQAPLSGEAVRVQAGERLRRAAA</sequence>
<gene>
    <name evidence="1" type="ORF">BCF44_111233</name>
</gene>
<keyword evidence="2" id="KW-1185">Reference proteome</keyword>
<name>A0A3E0HBW6_9PSEU</name>
<organism evidence="1 2">
    <name type="scientific">Kutzneria buriramensis</name>
    <dbReference type="NCBI Taxonomy" id="1045776"/>
    <lineage>
        <taxon>Bacteria</taxon>
        <taxon>Bacillati</taxon>
        <taxon>Actinomycetota</taxon>
        <taxon>Actinomycetes</taxon>
        <taxon>Pseudonocardiales</taxon>
        <taxon>Pseudonocardiaceae</taxon>
        <taxon>Kutzneria</taxon>
    </lineage>
</organism>
<reference evidence="1 2" key="1">
    <citation type="submission" date="2018-08" db="EMBL/GenBank/DDBJ databases">
        <title>Genomic Encyclopedia of Archaeal and Bacterial Type Strains, Phase II (KMG-II): from individual species to whole genera.</title>
        <authorList>
            <person name="Goeker M."/>
        </authorList>
    </citation>
    <scope>NUCLEOTIDE SEQUENCE [LARGE SCALE GENOMIC DNA]</scope>
    <source>
        <strain evidence="1 2">DSM 45791</strain>
    </source>
</reference>
<dbReference type="GO" id="GO:0016301">
    <property type="term" value="F:kinase activity"/>
    <property type="evidence" value="ECO:0007669"/>
    <property type="project" value="UniProtKB-KW"/>
</dbReference>
<dbReference type="InterPro" id="IPR011009">
    <property type="entry name" value="Kinase-like_dom_sf"/>
</dbReference>
<dbReference type="Proteomes" id="UP000256269">
    <property type="component" value="Unassembled WGS sequence"/>
</dbReference>
<comment type="caution">
    <text evidence="1">The sequence shown here is derived from an EMBL/GenBank/DDBJ whole genome shotgun (WGS) entry which is preliminary data.</text>
</comment>
<dbReference type="SUPFAM" id="SSF56112">
    <property type="entry name" value="Protein kinase-like (PK-like)"/>
    <property type="match status" value="1"/>
</dbReference>
<keyword evidence="1" id="KW-0418">Kinase</keyword>